<comment type="function">
    <text evidence="1">Substrate recognition and binding subunit of the essential mitochondrial processing protease (MPP), which cleaves the mitochondrial sequence off newly imported precursors proteins.</text>
</comment>
<evidence type="ECO:0000256" key="1">
    <source>
        <dbReference type="ARBA" id="ARBA00002123"/>
    </source>
</evidence>
<dbReference type="Pfam" id="PF00675">
    <property type="entry name" value="Peptidase_M16"/>
    <property type="match status" value="1"/>
</dbReference>
<feature type="region of interest" description="Disordered" evidence="3">
    <location>
        <begin position="1"/>
        <end position="71"/>
    </location>
</feature>
<organism evidence="6 7">
    <name type="scientific">Globodera rostochiensis</name>
    <name type="common">Golden nematode worm</name>
    <name type="synonym">Heterodera rostochiensis</name>
    <dbReference type="NCBI Taxonomy" id="31243"/>
    <lineage>
        <taxon>Eukaryota</taxon>
        <taxon>Metazoa</taxon>
        <taxon>Ecdysozoa</taxon>
        <taxon>Nematoda</taxon>
        <taxon>Chromadorea</taxon>
        <taxon>Rhabditida</taxon>
        <taxon>Tylenchina</taxon>
        <taxon>Tylenchomorpha</taxon>
        <taxon>Tylenchoidea</taxon>
        <taxon>Heteroderidae</taxon>
        <taxon>Heteroderinae</taxon>
        <taxon>Globodera</taxon>
    </lineage>
</organism>
<dbReference type="WBParaSite" id="Gr19_v10_g4962.t1">
    <property type="protein sequence ID" value="Gr19_v10_g4962.t1"/>
    <property type="gene ID" value="Gr19_v10_g4962"/>
</dbReference>
<reference evidence="7" key="1">
    <citation type="submission" date="2022-11" db="UniProtKB">
        <authorList>
            <consortium name="WormBaseParasite"/>
        </authorList>
    </citation>
    <scope>IDENTIFICATION</scope>
</reference>
<dbReference type="Proteomes" id="UP000887572">
    <property type="component" value="Unplaced"/>
</dbReference>
<dbReference type="InterPro" id="IPR007863">
    <property type="entry name" value="Peptidase_M16_C"/>
</dbReference>
<dbReference type="Gene3D" id="3.30.830.10">
    <property type="entry name" value="Metalloenzyme, LuxS/M16 peptidase-like"/>
    <property type="match status" value="2"/>
</dbReference>
<dbReference type="InterPro" id="IPR011765">
    <property type="entry name" value="Pept_M16_N"/>
</dbReference>
<dbReference type="GO" id="GO:0006627">
    <property type="term" value="P:protein processing involved in protein targeting to mitochondrion"/>
    <property type="evidence" value="ECO:0007669"/>
    <property type="project" value="TreeGrafter"/>
</dbReference>
<evidence type="ECO:0000259" key="4">
    <source>
        <dbReference type="Pfam" id="PF00675"/>
    </source>
</evidence>
<dbReference type="InterPro" id="IPR050361">
    <property type="entry name" value="MPP/UQCRC_Complex"/>
</dbReference>
<dbReference type="PANTHER" id="PTHR11851:SF49">
    <property type="entry name" value="MITOCHONDRIAL-PROCESSING PEPTIDASE SUBUNIT ALPHA"/>
    <property type="match status" value="1"/>
</dbReference>
<protein>
    <submittedName>
        <fullName evidence="7">Mitochondrial-processing peptidase subunit alpha</fullName>
    </submittedName>
</protein>
<evidence type="ECO:0000313" key="6">
    <source>
        <dbReference type="Proteomes" id="UP000887572"/>
    </source>
</evidence>
<feature type="domain" description="Peptidase M16 C-terminal" evidence="5">
    <location>
        <begin position="506"/>
        <end position="704"/>
    </location>
</feature>
<feature type="compositionally biased region" description="Polar residues" evidence="3">
    <location>
        <begin position="12"/>
        <end position="23"/>
    </location>
</feature>
<dbReference type="GO" id="GO:0005739">
    <property type="term" value="C:mitochondrion"/>
    <property type="evidence" value="ECO:0007669"/>
    <property type="project" value="TreeGrafter"/>
</dbReference>
<evidence type="ECO:0000259" key="5">
    <source>
        <dbReference type="Pfam" id="PF05193"/>
    </source>
</evidence>
<sequence>MHERVQQDFRSSKFSTRSNQNGHPGNRNRDGRIDNGRLFTRRNGSLSSDPSGRRPSYSRQQDSGRAFVPSTAVIQRPISPTGADNGGMYLMVDPFNIPNTLGPHIQVFDLQEGIRHIIGYCIPMRCCVGLFKHIQPCRAIKSMDSPSMDEHVVPLHDAEFHSMMCSPAMPLRDGYHQRNRFFVRPSSPRLAQQQRHEFDDTAMHFVQGKFKLHLNQHLIAYRLPDGLDCYLRLELAPHCQNDVTAQDHPAEHSAHVNQYRRFRNNSSLREEEQMNRSFFGLHCLKTHGMSPFIIPKFNSSTSTFWRKILDAQSNWLHRRSSTAKVAPSKIERDISYQSTSLDSGLRIATLPTYGQFATIGVAISAGSRNEVHYPAGTAHFLEKISFSSSQHFPDKEHTLDLLEKFGALVDCQSTRDTFVYAASCRIENAFDLLAIIADAVQRPNILDEEVEYCRDVIRYENDTLSKQPECEPLLNDWIHQAAFRSNTVGLPRYCPNELVEAVHSTHILSFLSQYYKPQNIVLAGVGVDQSWLVDVGKELFDPRKTTWNECPERLLTDLPPADQSLAQYTGGELLIEKDLSQMALGPTPFPNLAHVVIGFEGVSVDDADFVPFCVLQSLMGGGGSFSAGGPGKGMYTRLYVDVLNHNHWIYNATAFNHSYKDCGLFCIRVSADPSKLKDMVDVILAEFRRLCAGVRQGELERAKDLARQMLAHGQRKTADEYSELIDRVQDKDIVRIAHKMLDSRLSIAGYGDLRKMPTYKNIQSML</sequence>
<accession>A0A914HX64</accession>
<name>A0A914HX64_GLORO</name>
<dbReference type="PANTHER" id="PTHR11851">
    <property type="entry name" value="METALLOPROTEASE"/>
    <property type="match status" value="1"/>
</dbReference>
<feature type="domain" description="Peptidase M16 N-terminal" evidence="4">
    <location>
        <begin position="351"/>
        <end position="495"/>
    </location>
</feature>
<dbReference type="InterPro" id="IPR011249">
    <property type="entry name" value="Metalloenz_LuxS/M16"/>
</dbReference>
<proteinExistence type="inferred from homology"/>
<feature type="compositionally biased region" description="Basic and acidic residues" evidence="3">
    <location>
        <begin position="1"/>
        <end position="11"/>
    </location>
</feature>
<evidence type="ECO:0000256" key="2">
    <source>
        <dbReference type="ARBA" id="ARBA00007261"/>
    </source>
</evidence>
<dbReference type="AlphaFoldDB" id="A0A914HX64"/>
<dbReference type="SUPFAM" id="SSF63411">
    <property type="entry name" value="LuxS/MPP-like metallohydrolase"/>
    <property type="match status" value="2"/>
</dbReference>
<evidence type="ECO:0000313" key="7">
    <source>
        <dbReference type="WBParaSite" id="Gr19_v10_g4962.t1"/>
    </source>
</evidence>
<keyword evidence="6" id="KW-1185">Reference proteome</keyword>
<comment type="similarity">
    <text evidence="2">Belongs to the peptidase M16 family.</text>
</comment>
<dbReference type="Pfam" id="PF05193">
    <property type="entry name" value="Peptidase_M16_C"/>
    <property type="match status" value="1"/>
</dbReference>
<dbReference type="GO" id="GO:0046872">
    <property type="term" value="F:metal ion binding"/>
    <property type="evidence" value="ECO:0007669"/>
    <property type="project" value="InterPro"/>
</dbReference>
<evidence type="ECO:0000256" key="3">
    <source>
        <dbReference type="SAM" id="MobiDB-lite"/>
    </source>
</evidence>